<reference evidence="4 5" key="1">
    <citation type="journal article" date="2015" name="Int. J. Syst. Evol. Microbiol.">
        <title>Erythrobacter atlanticus sp. nov., a bacterium from ocean sediment able to degrade polycyclic aromatic hydrocarbons.</title>
        <authorList>
            <person name="Zhuang L."/>
            <person name="Liu Y."/>
            <person name="Wang L."/>
            <person name="Wang W."/>
            <person name="Shao Z."/>
        </authorList>
    </citation>
    <scope>NUCLEOTIDE SEQUENCE [LARGE SCALE GENOMIC DNA]</scope>
    <source>
        <strain evidence="5">s21-N3</strain>
    </source>
</reference>
<dbReference type="SUPFAM" id="SSF56601">
    <property type="entry name" value="beta-lactamase/transpeptidase-like"/>
    <property type="match status" value="1"/>
</dbReference>
<dbReference type="InterPro" id="IPR050491">
    <property type="entry name" value="AmpC-like"/>
</dbReference>
<feature type="signal peptide" evidence="1">
    <location>
        <begin position="1"/>
        <end position="27"/>
    </location>
</feature>
<gene>
    <name evidence="4" type="ORF">CP97_11275</name>
</gene>
<feature type="domain" description="Peptidase S12 Pab87-related C-terminal" evidence="3">
    <location>
        <begin position="425"/>
        <end position="530"/>
    </location>
</feature>
<dbReference type="Gene3D" id="2.40.128.600">
    <property type="match status" value="1"/>
</dbReference>
<protein>
    <submittedName>
        <fullName evidence="4">Beta-lactamase</fullName>
    </submittedName>
</protein>
<dbReference type="InterPro" id="IPR021860">
    <property type="entry name" value="Peptidase_S12_Pab87-rel_C"/>
</dbReference>
<name>A0A0H4VHL1_9SPHN</name>
<dbReference type="PANTHER" id="PTHR46825:SF15">
    <property type="entry name" value="BETA-LACTAMASE-RELATED DOMAIN-CONTAINING PROTEIN"/>
    <property type="match status" value="1"/>
</dbReference>
<evidence type="ECO:0000259" key="2">
    <source>
        <dbReference type="Pfam" id="PF00144"/>
    </source>
</evidence>
<evidence type="ECO:0000256" key="1">
    <source>
        <dbReference type="SAM" id="SignalP"/>
    </source>
</evidence>
<dbReference type="InterPro" id="IPR012338">
    <property type="entry name" value="Beta-lactam/transpept-like"/>
</dbReference>
<dbReference type="Proteomes" id="UP000059113">
    <property type="component" value="Chromosome"/>
</dbReference>
<feature type="domain" description="Beta-lactamase-related" evidence="2">
    <location>
        <begin position="49"/>
        <end position="379"/>
    </location>
</feature>
<dbReference type="Gene3D" id="3.40.710.10">
    <property type="entry name" value="DD-peptidase/beta-lactamase superfamily"/>
    <property type="match status" value="1"/>
</dbReference>
<dbReference type="Pfam" id="PF11954">
    <property type="entry name" value="DUF3471"/>
    <property type="match status" value="1"/>
</dbReference>
<sequence>MGNSRGMKVLASLIALTLAAISPAAQAQDVAAVAPVSRPALDYEAELQRTLEGYDSTGMVASVLIDGEMVYLGALGTAEEGSNRPVTTDMAFPIASISKAFTTTALAILVDRGKVDWDAPVRRYIPEFAMYDPWVSEHFTVRDALTHRSGLPLGAGDLLIWPDGNAAPADVIAALPHLRPSTGFRDGYAYDNLLYIVAGEIVERVSGDSWADFVTDELLVPIGLTGCAAQMDRIPEGMSVVTGHERAANADAGVPVDERLQFSPTWSAAGGIFCTAGDMMTWAKFWLDDGVTQRSERLLSEAQLAEVWTGVTPVSAPGFLKASGSSHLALYSLGWFVQDYEGTLMVRHSGGAPGVVSNLILLPEKGIAIFASSNDYRPAAHSFTYHIANALIADEKRDLIADLGAAFRSAEQNGEVLIADMVQAPGAPSAPDLALPAYAGTYRDAWYGDVHISQDADGLFIDMSRSEILDGALTHFSGNRFAAFWPDSSLKADAYVDFLVEDGAVTGLTMQAISDLTDFSYDFHDLQLQRVN</sequence>
<organism evidence="4 5">
    <name type="scientific">Aurantiacibacter atlanticus</name>
    <dbReference type="NCBI Taxonomy" id="1648404"/>
    <lineage>
        <taxon>Bacteria</taxon>
        <taxon>Pseudomonadati</taxon>
        <taxon>Pseudomonadota</taxon>
        <taxon>Alphaproteobacteria</taxon>
        <taxon>Sphingomonadales</taxon>
        <taxon>Erythrobacteraceae</taxon>
        <taxon>Aurantiacibacter</taxon>
    </lineage>
</organism>
<accession>A0A0H4VHL1</accession>
<proteinExistence type="predicted"/>
<dbReference type="InterPro" id="IPR001466">
    <property type="entry name" value="Beta-lactam-related"/>
</dbReference>
<feature type="chain" id="PRO_5005211731" evidence="1">
    <location>
        <begin position="28"/>
        <end position="532"/>
    </location>
</feature>
<dbReference type="KEGG" id="ery:CP97_11275"/>
<reference evidence="5" key="2">
    <citation type="submission" date="2015-04" db="EMBL/GenBank/DDBJ databases">
        <title>The complete genome sequence of Erythrobacter sp. s21-N3.</title>
        <authorList>
            <person name="Zhuang L."/>
            <person name="Liu Y."/>
            <person name="Shao Z."/>
        </authorList>
    </citation>
    <scope>NUCLEOTIDE SEQUENCE [LARGE SCALE GENOMIC DNA]</scope>
    <source>
        <strain evidence="5">s21-N3</strain>
    </source>
</reference>
<dbReference type="PANTHER" id="PTHR46825">
    <property type="entry name" value="D-ALANYL-D-ALANINE-CARBOXYPEPTIDASE/ENDOPEPTIDASE AMPH"/>
    <property type="match status" value="1"/>
</dbReference>
<dbReference type="PATRIC" id="fig|1648404.4.peg.2347"/>
<dbReference type="STRING" id="1648404.CP97_11275"/>
<evidence type="ECO:0000259" key="3">
    <source>
        <dbReference type="Pfam" id="PF11954"/>
    </source>
</evidence>
<dbReference type="AlphaFoldDB" id="A0A0H4VHL1"/>
<evidence type="ECO:0000313" key="4">
    <source>
        <dbReference type="EMBL" id="AKQ42484.1"/>
    </source>
</evidence>
<dbReference type="Pfam" id="PF00144">
    <property type="entry name" value="Beta-lactamase"/>
    <property type="match status" value="1"/>
</dbReference>
<keyword evidence="1" id="KW-0732">Signal</keyword>
<dbReference type="EMBL" id="CP011310">
    <property type="protein sequence ID" value="AKQ42484.1"/>
    <property type="molecule type" value="Genomic_DNA"/>
</dbReference>
<evidence type="ECO:0000313" key="5">
    <source>
        <dbReference type="Proteomes" id="UP000059113"/>
    </source>
</evidence>
<keyword evidence="5" id="KW-1185">Reference proteome</keyword>